<sequence>MRNRVAVVITAVAMAAGVLSGCSSDGGTEAAPSKTVLVPGRPGEPNKTRVAGPSKPAEPTAAEVGFVQMMIPHHAQALEMSALAPDRAASGKVRSLASRIETAQKVEIAAMRSWLKQHPDAVLKAHGRNHGGQHADMPGMATPEQLKRLRGARGEAFDKLYLDLMIIHHQGALTMVKDVLYKGTDVTVQQLARDVESTQLAEIGRMKDILAG</sequence>
<dbReference type="Pfam" id="PF03713">
    <property type="entry name" value="DUF305"/>
    <property type="match status" value="1"/>
</dbReference>
<protein>
    <submittedName>
        <fullName evidence="4">DUF305 domain-containing protein</fullName>
    </submittedName>
    <submittedName>
        <fullName evidence="5">Uncharacterized protein (DUF305 family)</fullName>
    </submittedName>
</protein>
<feature type="signal peptide" evidence="2">
    <location>
        <begin position="1"/>
        <end position="20"/>
    </location>
</feature>
<evidence type="ECO:0000313" key="5">
    <source>
        <dbReference type="EMBL" id="MBB4772533.1"/>
    </source>
</evidence>
<feature type="domain" description="DUF305" evidence="3">
    <location>
        <begin position="63"/>
        <end position="210"/>
    </location>
</feature>
<name>A0A7W7I991_9ACTN</name>
<dbReference type="PROSITE" id="PS51257">
    <property type="entry name" value="PROKAR_LIPOPROTEIN"/>
    <property type="match status" value="1"/>
</dbReference>
<dbReference type="InterPro" id="IPR005183">
    <property type="entry name" value="DUF305_CopM-like"/>
</dbReference>
<feature type="chain" id="PRO_5039511239" evidence="2">
    <location>
        <begin position="21"/>
        <end position="212"/>
    </location>
</feature>
<organism evidence="5 6">
    <name type="scientific">Actinomadura livida</name>
    <dbReference type="NCBI Taxonomy" id="79909"/>
    <lineage>
        <taxon>Bacteria</taxon>
        <taxon>Bacillati</taxon>
        <taxon>Actinomycetota</taxon>
        <taxon>Actinomycetes</taxon>
        <taxon>Streptosporangiales</taxon>
        <taxon>Thermomonosporaceae</taxon>
        <taxon>Actinomadura</taxon>
    </lineage>
</organism>
<evidence type="ECO:0000256" key="2">
    <source>
        <dbReference type="SAM" id="SignalP"/>
    </source>
</evidence>
<dbReference type="PANTHER" id="PTHR36933:SF1">
    <property type="entry name" value="SLL0788 PROTEIN"/>
    <property type="match status" value="1"/>
</dbReference>
<dbReference type="EMBL" id="BAAAHD010000002">
    <property type="protein sequence ID" value="GAA0546081.1"/>
    <property type="molecule type" value="Genomic_DNA"/>
</dbReference>
<reference evidence="4" key="3">
    <citation type="submission" date="2023-12" db="EMBL/GenBank/DDBJ databases">
        <authorList>
            <person name="Sun Q."/>
            <person name="Inoue M."/>
        </authorList>
    </citation>
    <scope>NUCLEOTIDE SEQUENCE</scope>
    <source>
        <strain evidence="4">JCM 10667</strain>
    </source>
</reference>
<dbReference type="PANTHER" id="PTHR36933">
    <property type="entry name" value="SLL0788 PROTEIN"/>
    <property type="match status" value="1"/>
</dbReference>
<evidence type="ECO:0000313" key="7">
    <source>
        <dbReference type="Proteomes" id="UP001501427"/>
    </source>
</evidence>
<keyword evidence="7" id="KW-1185">Reference proteome</keyword>
<dbReference type="Proteomes" id="UP000549343">
    <property type="component" value="Unassembled WGS sequence"/>
</dbReference>
<feature type="region of interest" description="Disordered" evidence="1">
    <location>
        <begin position="23"/>
        <end position="58"/>
    </location>
</feature>
<dbReference type="Gene3D" id="1.20.1260.10">
    <property type="match status" value="1"/>
</dbReference>
<evidence type="ECO:0000259" key="3">
    <source>
        <dbReference type="Pfam" id="PF03713"/>
    </source>
</evidence>
<dbReference type="InterPro" id="IPR012347">
    <property type="entry name" value="Ferritin-like"/>
</dbReference>
<dbReference type="Proteomes" id="UP001501427">
    <property type="component" value="Unassembled WGS sequence"/>
</dbReference>
<gene>
    <name evidence="5" type="ORF">F4557_000951</name>
    <name evidence="4" type="ORF">GCM10009546_05180</name>
</gene>
<keyword evidence="2" id="KW-0732">Signal</keyword>
<evidence type="ECO:0000256" key="1">
    <source>
        <dbReference type="SAM" id="MobiDB-lite"/>
    </source>
</evidence>
<comment type="caution">
    <text evidence="5">The sequence shown here is derived from an EMBL/GenBank/DDBJ whole genome shotgun (WGS) entry which is preliminary data.</text>
</comment>
<accession>A0A7W7I991</accession>
<evidence type="ECO:0000313" key="6">
    <source>
        <dbReference type="Proteomes" id="UP000549343"/>
    </source>
</evidence>
<evidence type="ECO:0000313" key="4">
    <source>
        <dbReference type="EMBL" id="GAA0546081.1"/>
    </source>
</evidence>
<proteinExistence type="predicted"/>
<dbReference type="AlphaFoldDB" id="A0A7W7I991"/>
<reference evidence="5 6" key="2">
    <citation type="submission" date="2020-08" db="EMBL/GenBank/DDBJ databases">
        <title>Sequencing the genomes of 1000 actinobacteria strains.</title>
        <authorList>
            <person name="Klenk H.-P."/>
        </authorList>
    </citation>
    <scope>NUCLEOTIDE SEQUENCE [LARGE SCALE GENOMIC DNA]</scope>
    <source>
        <strain evidence="5 6">DSM 44772</strain>
    </source>
</reference>
<reference evidence="4 7" key="1">
    <citation type="journal article" date="2019" name="Int. J. Syst. Evol. Microbiol.">
        <title>The Global Catalogue of Microorganisms (GCM) 10K type strain sequencing project: providing services to taxonomists for standard genome sequencing and annotation.</title>
        <authorList>
            <consortium name="The Broad Institute Genomics Platform"/>
            <consortium name="The Broad Institute Genome Sequencing Center for Infectious Disease"/>
            <person name="Wu L."/>
            <person name="Ma J."/>
        </authorList>
    </citation>
    <scope>NUCLEOTIDE SEQUENCE [LARGE SCALE GENOMIC DNA]</scope>
    <source>
        <strain evidence="4 7">JCM 10667</strain>
    </source>
</reference>
<dbReference type="RefSeq" id="WP_184880038.1">
    <property type="nucleotide sequence ID" value="NZ_BAAAHD010000002.1"/>
</dbReference>
<dbReference type="EMBL" id="JACHMV010000001">
    <property type="protein sequence ID" value="MBB4772533.1"/>
    <property type="molecule type" value="Genomic_DNA"/>
</dbReference>